<keyword evidence="6" id="KW-0969">Cilium</keyword>
<organism evidence="9 10">
    <name type="scientific">Marmota marmota marmota</name>
    <name type="common">Alpine marmot</name>
    <dbReference type="NCBI Taxonomy" id="9994"/>
    <lineage>
        <taxon>Eukaryota</taxon>
        <taxon>Metazoa</taxon>
        <taxon>Chordata</taxon>
        <taxon>Craniata</taxon>
        <taxon>Vertebrata</taxon>
        <taxon>Euteleostomi</taxon>
        <taxon>Mammalia</taxon>
        <taxon>Eutheria</taxon>
        <taxon>Euarchontoglires</taxon>
        <taxon>Glires</taxon>
        <taxon>Rodentia</taxon>
        <taxon>Sciuromorpha</taxon>
        <taxon>Sciuridae</taxon>
        <taxon>Xerinae</taxon>
        <taxon>Marmotini</taxon>
        <taxon>Marmota</taxon>
    </lineage>
</organism>
<reference evidence="9" key="2">
    <citation type="submission" date="2025-09" db="UniProtKB">
        <authorList>
            <consortium name="Ensembl"/>
        </authorList>
    </citation>
    <scope>IDENTIFICATION</scope>
</reference>
<dbReference type="Pfam" id="PF03133">
    <property type="entry name" value="TTL"/>
    <property type="match status" value="1"/>
</dbReference>
<comment type="catalytic activity">
    <reaction evidence="8">
        <text>L-glutamyl-[protein] + glycine + ATP = glycyl-L-glutamyl-[protein] + ADP + phosphate + H(+)</text>
        <dbReference type="Rhea" id="RHEA:67180"/>
        <dbReference type="Rhea" id="RHEA-COMP:10208"/>
        <dbReference type="Rhea" id="RHEA-COMP:17207"/>
        <dbReference type="ChEBI" id="CHEBI:15378"/>
        <dbReference type="ChEBI" id="CHEBI:29973"/>
        <dbReference type="ChEBI" id="CHEBI:30616"/>
        <dbReference type="ChEBI" id="CHEBI:43474"/>
        <dbReference type="ChEBI" id="CHEBI:57305"/>
        <dbReference type="ChEBI" id="CHEBI:167890"/>
        <dbReference type="ChEBI" id="CHEBI:456216"/>
    </reaction>
    <physiologicalReaction direction="left-to-right" evidence="8">
        <dbReference type="Rhea" id="RHEA:67181"/>
    </physiologicalReaction>
</comment>
<dbReference type="Ensembl" id="ENSMMMT00000011645.1">
    <property type="protein sequence ID" value="ENSMMMP00000010211.1"/>
    <property type="gene ID" value="ENSMMMG00000009096.1"/>
</dbReference>
<keyword evidence="6" id="KW-0966">Cell projection</keyword>
<dbReference type="Proteomes" id="UP000694407">
    <property type="component" value="Unplaced"/>
</dbReference>
<dbReference type="GO" id="GO:0005930">
    <property type="term" value="C:axoneme"/>
    <property type="evidence" value="ECO:0007669"/>
    <property type="project" value="UniProtKB-ARBA"/>
</dbReference>
<evidence type="ECO:0000256" key="7">
    <source>
        <dbReference type="ARBA" id="ARBA00023212"/>
    </source>
</evidence>
<evidence type="ECO:0000256" key="2">
    <source>
        <dbReference type="ARBA" id="ARBA00022490"/>
    </source>
</evidence>
<evidence type="ECO:0000256" key="3">
    <source>
        <dbReference type="ARBA" id="ARBA00022598"/>
    </source>
</evidence>
<keyword evidence="6" id="KW-0282">Flagellum</keyword>
<keyword evidence="3" id="KW-0436">Ligase</keyword>
<evidence type="ECO:0000256" key="8">
    <source>
        <dbReference type="ARBA" id="ARBA00048944"/>
    </source>
</evidence>
<name>A0A8C5Z7V1_MARMA</name>
<evidence type="ECO:0000256" key="5">
    <source>
        <dbReference type="ARBA" id="ARBA00022840"/>
    </source>
</evidence>
<keyword evidence="5" id="KW-0067">ATP-binding</keyword>
<dbReference type="SUPFAM" id="SSF56059">
    <property type="entry name" value="Glutathione synthetase ATP-binding domain-like"/>
    <property type="match status" value="1"/>
</dbReference>
<dbReference type="AlphaFoldDB" id="A0A8C5Z7V1"/>
<evidence type="ECO:0000256" key="1">
    <source>
        <dbReference type="ARBA" id="ARBA00004611"/>
    </source>
</evidence>
<evidence type="ECO:0000256" key="4">
    <source>
        <dbReference type="ARBA" id="ARBA00022741"/>
    </source>
</evidence>
<accession>A0A8C5Z7V1</accession>
<dbReference type="GO" id="GO:0070736">
    <property type="term" value="F:protein-glycine ligase activity, initiating"/>
    <property type="evidence" value="ECO:0007669"/>
    <property type="project" value="TreeGrafter"/>
</dbReference>
<reference evidence="9" key="1">
    <citation type="submission" date="2025-08" db="UniProtKB">
        <authorList>
            <consortium name="Ensembl"/>
        </authorList>
    </citation>
    <scope>IDENTIFICATION</scope>
</reference>
<dbReference type="GO" id="GO:0003341">
    <property type="term" value="P:cilium movement"/>
    <property type="evidence" value="ECO:0007669"/>
    <property type="project" value="TreeGrafter"/>
</dbReference>
<keyword evidence="7" id="KW-0206">Cytoskeleton</keyword>
<dbReference type="GO" id="GO:0060271">
    <property type="term" value="P:cilium assembly"/>
    <property type="evidence" value="ECO:0007669"/>
    <property type="project" value="TreeGrafter"/>
</dbReference>
<evidence type="ECO:0000256" key="6">
    <source>
        <dbReference type="ARBA" id="ARBA00022846"/>
    </source>
</evidence>
<evidence type="ECO:0000313" key="10">
    <source>
        <dbReference type="Proteomes" id="UP000694407"/>
    </source>
</evidence>
<proteinExistence type="predicted"/>
<dbReference type="Gene3D" id="3.30.470.20">
    <property type="entry name" value="ATP-grasp fold, B domain"/>
    <property type="match status" value="1"/>
</dbReference>
<dbReference type="InterPro" id="IPR051437">
    <property type="entry name" value="TTLL_monoglycylase"/>
</dbReference>
<sequence length="281" mass="32199">MEGDRNIWIVKPGAKSRGRGIMCMDHLEEMLKLVDCNPMMMKDGKWVVQKYIERPLLIFGTKFDLRQWFLVTDWNPLTVWFYRDSYIRFSTQPFSLKNLDNSVHLWQQLYPEASGELLPSPSHATPRQHVVSQKFQAHLQEIGAPNAWSTVIVPGMKAAVIHALQTSQDTVQCRKASFELYGADFVFGEDFQPWLIEINASPTMAPSTAVTARLCAGVQADTLRVVIDRRLDRNCDTGAFELIYKQVRWTWRTPGRPGMWLSGKVPLGSIPTTKKKKRFLL</sequence>
<dbReference type="PANTHER" id="PTHR45870">
    <property type="entry name" value="TUBULIN MONOGLYCYLASE TTLL3"/>
    <property type="match status" value="1"/>
</dbReference>
<dbReference type="GO" id="GO:0015630">
    <property type="term" value="C:microtubule cytoskeleton"/>
    <property type="evidence" value="ECO:0007669"/>
    <property type="project" value="TreeGrafter"/>
</dbReference>
<keyword evidence="10" id="KW-1185">Reference proteome</keyword>
<dbReference type="GeneTree" id="ENSGT00940000154857"/>
<comment type="subcellular location">
    <subcellularLocation>
        <location evidence="1">Cytoplasm</location>
        <location evidence="1">Cytoskeleton</location>
        <location evidence="1">Flagellum axoneme</location>
    </subcellularLocation>
</comment>
<dbReference type="FunFam" id="3.30.470.20:FF:000032">
    <property type="entry name" value="tubulin monoglycylase TTLL3 isoform X2"/>
    <property type="match status" value="1"/>
</dbReference>
<keyword evidence="4" id="KW-0547">Nucleotide-binding</keyword>
<dbReference type="PROSITE" id="PS51221">
    <property type="entry name" value="TTL"/>
    <property type="match status" value="1"/>
</dbReference>
<dbReference type="InterPro" id="IPR004344">
    <property type="entry name" value="TTL/TTLL_fam"/>
</dbReference>
<keyword evidence="2" id="KW-0963">Cytoplasm</keyword>
<protein>
    <submittedName>
        <fullName evidence="9">Uncharacterized protein</fullName>
    </submittedName>
</protein>
<dbReference type="GO" id="GO:0005524">
    <property type="term" value="F:ATP binding"/>
    <property type="evidence" value="ECO:0007669"/>
    <property type="project" value="UniProtKB-KW"/>
</dbReference>
<dbReference type="PANTHER" id="PTHR45870:SF1">
    <property type="entry name" value="TUBULIN MONOGLYCYLASE TTLL3"/>
    <property type="match status" value="1"/>
</dbReference>
<evidence type="ECO:0000313" key="9">
    <source>
        <dbReference type="Ensembl" id="ENSMMMP00000010211.1"/>
    </source>
</evidence>